<sequence length="424" mass="47809">MIQRKATYRLYPTAEQLAALEHQLWVHCLLWNEALAERRWAWSERQESLGFSAQCKRLTEWRSQSKLLSGLNAQSEQVTLKRLDLAFQHFFRRVKQGETPGFPRFKSLHRFKGWGYKTHGDGWRLLTNEQMQHGTLRLSGVGAVAVRGRPRTPGTPKTCEIIKRGDRWYASITLNCEPVRECGEKMGGLDWGLETFATVATAQGAETIDNPRHLAGTLDAIRGVQREISRKEEAAKKASGRSRGFPISNRLRKAYDELRRLHRKVANQRHDFLHQVSARLIKEFSALGLEALSIRNMTAKGGQHKRGLNRGILDAAGGAFHQLLGYKAEEAGAWAVEAPTRQIKPSQTCHACGQQEKKPLGQRWHSCPCGASCSRDENAARVLLAWLERSLSGREPADAWREVRPGHPLDESALPSKRETHAIA</sequence>
<evidence type="ECO:0000256" key="7">
    <source>
        <dbReference type="SAM" id="Coils"/>
    </source>
</evidence>
<accession>A0A0X8XCA5</accession>
<dbReference type="Pfam" id="PF07282">
    <property type="entry name" value="Cas12f1-like_TNB"/>
    <property type="match status" value="1"/>
</dbReference>
<evidence type="ECO:0000256" key="4">
    <source>
        <dbReference type="ARBA" id="ARBA00022833"/>
    </source>
</evidence>
<dbReference type="InterPro" id="IPR021027">
    <property type="entry name" value="Transposase_put_HTH"/>
</dbReference>
<dbReference type="AlphaFoldDB" id="A0A0X8XCA5"/>
<evidence type="ECO:0000256" key="1">
    <source>
        <dbReference type="ARBA" id="ARBA00008761"/>
    </source>
</evidence>
<evidence type="ECO:0000256" key="5">
    <source>
        <dbReference type="ARBA" id="ARBA00023125"/>
    </source>
</evidence>
<dbReference type="InterPro" id="IPR010095">
    <property type="entry name" value="Cas12f1-like_TNB"/>
</dbReference>
<keyword evidence="13" id="KW-1185">Reference proteome</keyword>
<keyword evidence="3" id="KW-0479">Metal-binding</keyword>
<feature type="domain" description="Transposase putative helix-turn-helix" evidence="11">
    <location>
        <begin position="1"/>
        <end position="46"/>
    </location>
</feature>
<evidence type="ECO:0000313" key="12">
    <source>
        <dbReference type="EMBL" id="BAU57819.1"/>
    </source>
</evidence>
<evidence type="ECO:0000259" key="11">
    <source>
        <dbReference type="Pfam" id="PF12323"/>
    </source>
</evidence>
<evidence type="ECO:0000256" key="6">
    <source>
        <dbReference type="ARBA" id="ARBA00023172"/>
    </source>
</evidence>
<organism evidence="12 13">
    <name type="scientific">Halorhodospira halochloris</name>
    <name type="common">Ectothiorhodospira halochloris</name>
    <dbReference type="NCBI Taxonomy" id="1052"/>
    <lineage>
        <taxon>Bacteria</taxon>
        <taxon>Pseudomonadati</taxon>
        <taxon>Pseudomonadota</taxon>
        <taxon>Gammaproteobacteria</taxon>
        <taxon>Chromatiales</taxon>
        <taxon>Ectothiorhodospiraceae</taxon>
        <taxon>Halorhodospira</taxon>
    </lineage>
</organism>
<keyword evidence="4" id="KW-0862">Zinc</keyword>
<feature type="domain" description="Cas12f1-like TNB" evidence="10">
    <location>
        <begin position="319"/>
        <end position="382"/>
    </location>
</feature>
<comment type="similarity">
    <text evidence="1">In the C-terminal section; belongs to the transposase 35 family.</text>
</comment>
<evidence type="ECO:0000256" key="2">
    <source>
        <dbReference type="ARBA" id="ARBA00022578"/>
    </source>
</evidence>
<dbReference type="RefSeq" id="WP_096409135.1">
    <property type="nucleotide sequence ID" value="NZ_AP017372.2"/>
</dbReference>
<evidence type="ECO:0000256" key="8">
    <source>
        <dbReference type="SAM" id="MobiDB-lite"/>
    </source>
</evidence>
<keyword evidence="6" id="KW-0233">DNA recombination</keyword>
<keyword evidence="5" id="KW-0238">DNA-binding</keyword>
<dbReference type="GO" id="GO:0003677">
    <property type="term" value="F:DNA binding"/>
    <property type="evidence" value="ECO:0007669"/>
    <property type="project" value="UniProtKB-KW"/>
</dbReference>
<evidence type="ECO:0000259" key="9">
    <source>
        <dbReference type="Pfam" id="PF01385"/>
    </source>
</evidence>
<feature type="region of interest" description="Disordered" evidence="8">
    <location>
        <begin position="396"/>
        <end position="424"/>
    </location>
</feature>
<name>A0A0X8XCA5_HALHR</name>
<dbReference type="GO" id="GO:0046872">
    <property type="term" value="F:metal ion binding"/>
    <property type="evidence" value="ECO:0007669"/>
    <property type="project" value="UniProtKB-KW"/>
</dbReference>
<dbReference type="EMBL" id="AP017372">
    <property type="protein sequence ID" value="BAU57819.1"/>
    <property type="molecule type" value="Genomic_DNA"/>
</dbReference>
<feature type="domain" description="Probable transposase IS891/IS1136/IS1341" evidence="9">
    <location>
        <begin position="183"/>
        <end position="298"/>
    </location>
</feature>
<gene>
    <name evidence="12" type="ORF">HH1059_11270</name>
</gene>
<protein>
    <submittedName>
        <fullName evidence="12">Mobile element protein</fullName>
    </submittedName>
</protein>
<dbReference type="GO" id="GO:0006310">
    <property type="term" value="P:DNA recombination"/>
    <property type="evidence" value="ECO:0007669"/>
    <property type="project" value="UniProtKB-KW"/>
</dbReference>
<keyword evidence="7" id="KW-0175">Coiled coil</keyword>
<evidence type="ECO:0000313" key="13">
    <source>
        <dbReference type="Proteomes" id="UP000218890"/>
    </source>
</evidence>
<dbReference type="NCBIfam" id="NF040570">
    <property type="entry name" value="guided_TnpB"/>
    <property type="match status" value="1"/>
</dbReference>
<dbReference type="Proteomes" id="UP000218890">
    <property type="component" value="Chromosome"/>
</dbReference>
<dbReference type="Pfam" id="PF12323">
    <property type="entry name" value="HTH_OrfB_IS605"/>
    <property type="match status" value="1"/>
</dbReference>
<dbReference type="InterPro" id="IPR001959">
    <property type="entry name" value="Transposase"/>
</dbReference>
<evidence type="ECO:0000259" key="10">
    <source>
        <dbReference type="Pfam" id="PF07282"/>
    </source>
</evidence>
<proteinExistence type="inferred from homology"/>
<dbReference type="GO" id="GO:0032196">
    <property type="term" value="P:transposition"/>
    <property type="evidence" value="ECO:0007669"/>
    <property type="project" value="UniProtKB-KW"/>
</dbReference>
<evidence type="ECO:0000256" key="3">
    <source>
        <dbReference type="ARBA" id="ARBA00022723"/>
    </source>
</evidence>
<dbReference type="OrthoDB" id="5915636at2"/>
<dbReference type="Pfam" id="PF01385">
    <property type="entry name" value="OrfB_IS605"/>
    <property type="match status" value="1"/>
</dbReference>
<reference evidence="12" key="1">
    <citation type="submission" date="2016-02" db="EMBL/GenBank/DDBJ databases">
        <title>Halorhodospira halochloris DSM-1059 complete genome, version 2.</title>
        <authorList>
            <person name="Tsukatani Y."/>
        </authorList>
    </citation>
    <scope>NUCLEOTIDE SEQUENCE</scope>
    <source>
        <strain evidence="12">DSM 1059</strain>
    </source>
</reference>
<dbReference type="KEGG" id="hhk:HH1059_11270"/>
<keyword evidence="2" id="KW-0815">Transposition</keyword>
<feature type="coiled-coil region" evidence="7">
    <location>
        <begin position="221"/>
        <end position="271"/>
    </location>
</feature>